<feature type="transmembrane region" description="Helical" evidence="6">
    <location>
        <begin position="63"/>
        <end position="84"/>
    </location>
</feature>
<dbReference type="PANTHER" id="PTHR32322">
    <property type="entry name" value="INNER MEMBRANE TRANSPORTER"/>
    <property type="match status" value="1"/>
</dbReference>
<feature type="transmembrane region" description="Helical" evidence="6">
    <location>
        <begin position="145"/>
        <end position="166"/>
    </location>
</feature>
<dbReference type="AlphaFoldDB" id="A0A099KVM8"/>
<dbReference type="Proteomes" id="UP000029843">
    <property type="component" value="Unassembled WGS sequence"/>
</dbReference>
<comment type="caution">
    <text evidence="8">The sequence shown here is derived from an EMBL/GenBank/DDBJ whole genome shotgun (WGS) entry which is preliminary data.</text>
</comment>
<proteinExistence type="inferred from homology"/>
<dbReference type="InterPro" id="IPR037185">
    <property type="entry name" value="EmrE-like"/>
</dbReference>
<evidence type="ECO:0000256" key="3">
    <source>
        <dbReference type="ARBA" id="ARBA00022692"/>
    </source>
</evidence>
<reference evidence="8 9" key="1">
    <citation type="submission" date="2014-08" db="EMBL/GenBank/DDBJ databases">
        <title>Genomic and Phenotypic Diversity of Colwellia psychrerythraea strains from Disparate Marine Basins.</title>
        <authorList>
            <person name="Techtmann S.M."/>
            <person name="Stelling S.C."/>
            <person name="Utturkar S.M."/>
            <person name="Alshibli N."/>
            <person name="Harris A."/>
            <person name="Brown S.D."/>
            <person name="Hazen T.C."/>
        </authorList>
    </citation>
    <scope>NUCLEOTIDE SEQUENCE [LARGE SCALE GENOMIC DNA]</scope>
    <source>
        <strain evidence="8 9">ND2E</strain>
    </source>
</reference>
<dbReference type="Pfam" id="PF00892">
    <property type="entry name" value="EamA"/>
    <property type="match status" value="2"/>
</dbReference>
<keyword evidence="5 6" id="KW-0472">Membrane</keyword>
<name>A0A099KVM8_COLPS</name>
<feature type="transmembrane region" description="Helical" evidence="6">
    <location>
        <begin position="241"/>
        <end position="261"/>
    </location>
</feature>
<feature type="transmembrane region" description="Helical" evidence="6">
    <location>
        <begin position="90"/>
        <end position="110"/>
    </location>
</feature>
<feature type="transmembrane region" description="Helical" evidence="6">
    <location>
        <begin position="267"/>
        <end position="288"/>
    </location>
</feature>
<evidence type="ECO:0000313" key="8">
    <source>
        <dbReference type="EMBL" id="KGJ93708.1"/>
    </source>
</evidence>
<dbReference type="RefSeq" id="WP_033092991.1">
    <property type="nucleotide sequence ID" value="NZ_JQED01000008.1"/>
</dbReference>
<keyword evidence="3 6" id="KW-0812">Transmembrane</keyword>
<evidence type="ECO:0000256" key="6">
    <source>
        <dbReference type="SAM" id="Phobius"/>
    </source>
</evidence>
<dbReference type="InterPro" id="IPR050638">
    <property type="entry name" value="AA-Vitamin_Transporters"/>
</dbReference>
<sequence length="298" mass="31969">MSVSIAYLAVLLIWSTTPLGIVWSSESINPSLAVLARMLIALVLGALVIKVRNIHIPWHKQALKLYSFSALGIFGGMLFSYLSAAYLSSGVISLVFGLSPVISALLARKILAEPSISAMRKFSMAISLVGLAIVCSDNFNVAENGIYGVIFILIAVFFFSLSGVLVKSISLAIHPLATTVGALSVATPLFLITWLVLDGTLPIDTWQARSIWATVYLGVFGSLIGFYAYFTVLQKLSASNVTLITLITPVIALTLGALLNGEIINDKLILGAFMVILGLSIYHFGHLLPQSKKKLLGR</sequence>
<keyword evidence="4 6" id="KW-1133">Transmembrane helix</keyword>
<feature type="transmembrane region" description="Helical" evidence="6">
    <location>
        <begin position="173"/>
        <end position="197"/>
    </location>
</feature>
<organism evidence="8 9">
    <name type="scientific">Colwellia psychrerythraea</name>
    <name type="common">Vibrio psychroerythus</name>
    <dbReference type="NCBI Taxonomy" id="28229"/>
    <lineage>
        <taxon>Bacteria</taxon>
        <taxon>Pseudomonadati</taxon>
        <taxon>Pseudomonadota</taxon>
        <taxon>Gammaproteobacteria</taxon>
        <taxon>Alteromonadales</taxon>
        <taxon>Colwelliaceae</taxon>
        <taxon>Colwellia</taxon>
    </lineage>
</organism>
<feature type="transmembrane region" description="Helical" evidence="6">
    <location>
        <begin position="34"/>
        <end position="51"/>
    </location>
</feature>
<evidence type="ECO:0000256" key="2">
    <source>
        <dbReference type="ARBA" id="ARBA00007362"/>
    </source>
</evidence>
<evidence type="ECO:0000256" key="1">
    <source>
        <dbReference type="ARBA" id="ARBA00004141"/>
    </source>
</evidence>
<evidence type="ECO:0000256" key="4">
    <source>
        <dbReference type="ARBA" id="ARBA00022989"/>
    </source>
</evidence>
<accession>A0A099KVM8</accession>
<feature type="domain" description="EamA" evidence="7">
    <location>
        <begin position="5"/>
        <end position="134"/>
    </location>
</feature>
<protein>
    <recommendedName>
        <fullName evidence="7">EamA domain-containing protein</fullName>
    </recommendedName>
</protein>
<comment type="similarity">
    <text evidence="2">Belongs to the EamA transporter family.</text>
</comment>
<dbReference type="EMBL" id="JQED01000008">
    <property type="protein sequence ID" value="KGJ93708.1"/>
    <property type="molecule type" value="Genomic_DNA"/>
</dbReference>
<dbReference type="GO" id="GO:0016020">
    <property type="term" value="C:membrane"/>
    <property type="evidence" value="ECO:0007669"/>
    <property type="project" value="UniProtKB-SubCell"/>
</dbReference>
<evidence type="ECO:0000313" key="9">
    <source>
        <dbReference type="Proteomes" id="UP000029843"/>
    </source>
</evidence>
<dbReference type="SUPFAM" id="SSF103481">
    <property type="entry name" value="Multidrug resistance efflux transporter EmrE"/>
    <property type="match status" value="2"/>
</dbReference>
<comment type="subcellular location">
    <subcellularLocation>
        <location evidence="1">Membrane</location>
        <topology evidence="1">Multi-pass membrane protein</topology>
    </subcellularLocation>
</comment>
<dbReference type="PATRIC" id="fig|28229.4.peg.1230"/>
<feature type="transmembrane region" description="Helical" evidence="6">
    <location>
        <begin position="209"/>
        <end position="229"/>
    </location>
</feature>
<evidence type="ECO:0000256" key="5">
    <source>
        <dbReference type="ARBA" id="ARBA00023136"/>
    </source>
</evidence>
<dbReference type="InterPro" id="IPR000620">
    <property type="entry name" value="EamA_dom"/>
</dbReference>
<evidence type="ECO:0000259" key="7">
    <source>
        <dbReference type="Pfam" id="PF00892"/>
    </source>
</evidence>
<feature type="domain" description="EamA" evidence="7">
    <location>
        <begin position="147"/>
        <end position="281"/>
    </location>
</feature>
<gene>
    <name evidence="8" type="ORF">ND2E_2201</name>
</gene>
<dbReference type="OrthoDB" id="9776210at2"/>
<dbReference type="PANTHER" id="PTHR32322:SF2">
    <property type="entry name" value="EAMA DOMAIN-CONTAINING PROTEIN"/>
    <property type="match status" value="1"/>
</dbReference>